<feature type="region of interest" description="Disordered" evidence="1">
    <location>
        <begin position="1"/>
        <end position="214"/>
    </location>
</feature>
<feature type="compositionally biased region" description="Low complexity" evidence="1">
    <location>
        <begin position="695"/>
        <end position="709"/>
    </location>
</feature>
<feature type="compositionally biased region" description="Low complexity" evidence="1">
    <location>
        <begin position="85"/>
        <end position="102"/>
    </location>
</feature>
<feature type="compositionally biased region" description="Low complexity" evidence="1">
    <location>
        <begin position="112"/>
        <end position="141"/>
    </location>
</feature>
<name>A0AAF0Y2I0_9TREE</name>
<dbReference type="EMBL" id="CP086714">
    <property type="protein sequence ID" value="WOO76909.1"/>
    <property type="molecule type" value="Genomic_DNA"/>
</dbReference>
<feature type="region of interest" description="Disordered" evidence="1">
    <location>
        <begin position="238"/>
        <end position="314"/>
    </location>
</feature>
<keyword evidence="3" id="KW-1185">Reference proteome</keyword>
<feature type="compositionally biased region" description="Polar residues" evidence="1">
    <location>
        <begin position="591"/>
        <end position="601"/>
    </location>
</feature>
<feature type="compositionally biased region" description="Polar residues" evidence="1">
    <location>
        <begin position="1"/>
        <end position="10"/>
    </location>
</feature>
<reference evidence="2" key="1">
    <citation type="submission" date="2023-10" db="EMBL/GenBank/DDBJ databases">
        <authorList>
            <person name="Noh H."/>
        </authorList>
    </citation>
    <scope>NUCLEOTIDE SEQUENCE</scope>
    <source>
        <strain evidence="2">DUCC4014</strain>
    </source>
</reference>
<evidence type="ECO:0000313" key="3">
    <source>
        <dbReference type="Proteomes" id="UP000827549"/>
    </source>
</evidence>
<sequence>MSGAFSSFVNNDDDGRSSGHLHQAAQPPPAFATSTPASPLRFAASSGAFGLGSSNSSSNGAPGPSGTAGGGMGLFGGNHTHSHSHSQSLSSQPHPHTLNSNHAHGHSHSHSLSHSSGSSTAVSPTSPGPTRRLRRPSLLSLAPTNQNDAMGPRSDDQPSPTAAFGSDVPSLSSGSNSPAMSTSISHQQHQGAGSFGQGHHHIGSPPALQPLPRWGTSVAPFTAITGAPVERVSSAPPIPIEGLKTSNSPVPLSTGRSADACDSGMDVSEMSSPPRWLPGHLQRRRTIGGKSNVLGGDEDAESSSSGTKSRFPGRPLHGALLATLISESAPLEHEMRSEARLQRLITSHPSALPLTPRQRRNTRGSRGRFPEMVGGDDDDDDDIPRRRLSLGARWRAASSDSDSDDMMDDEPSWPTPSAAAGAVNSAFASVMDLDRPASSGSSSAWPGRSDSGKSTPAGMRAGSAAPGSMTPNPNGFSSDSGPTPGTVTPGSQWQGQAPKSARLNIVVGASPGMGLQLPTAFGGLAMGGGGGGGTPLGSPTAEKSELGASPSAMSLASPGMMQYRDPVPIRSGKRKAAAEDRFDPYKRPRGSSPSPFQNVALSPSKPTAIPIPSSPSHAPHVGSALALGSPGYLNLGRPVKSAHPHPYTRPMSSRSRAASPALSIGSTSGVLSSSLGNGGLTGPSRPLGGPFIPTGPGASAAVNAASAPGAAPPSLGGIGFLSLTAAGMGVAEEREAEEAEDTETLLENAMEED</sequence>
<feature type="region of interest" description="Disordered" evidence="1">
    <location>
        <begin position="731"/>
        <end position="753"/>
    </location>
</feature>
<feature type="compositionally biased region" description="Gly residues" evidence="1">
    <location>
        <begin position="66"/>
        <end position="76"/>
    </location>
</feature>
<dbReference type="GeneID" id="87803781"/>
<dbReference type="Proteomes" id="UP000827549">
    <property type="component" value="Chromosome 1"/>
</dbReference>
<feature type="compositionally biased region" description="Acidic residues" evidence="1">
    <location>
        <begin position="734"/>
        <end position="753"/>
    </location>
</feature>
<feature type="compositionally biased region" description="Low complexity" evidence="1">
    <location>
        <begin position="31"/>
        <end position="65"/>
    </location>
</feature>
<feature type="compositionally biased region" description="Low complexity" evidence="1">
    <location>
        <begin position="436"/>
        <end position="449"/>
    </location>
</feature>
<dbReference type="RefSeq" id="XP_062622941.1">
    <property type="nucleotide sequence ID" value="XM_062766957.1"/>
</dbReference>
<evidence type="ECO:0000256" key="1">
    <source>
        <dbReference type="SAM" id="MobiDB-lite"/>
    </source>
</evidence>
<feature type="compositionally biased region" description="Polar residues" evidence="1">
    <location>
        <begin position="244"/>
        <end position="256"/>
    </location>
</feature>
<feature type="region of interest" description="Disordered" evidence="1">
    <location>
        <begin position="525"/>
        <end position="709"/>
    </location>
</feature>
<accession>A0AAF0Y2I0</accession>
<organism evidence="2 3">
    <name type="scientific">Vanrija pseudolonga</name>
    <dbReference type="NCBI Taxonomy" id="143232"/>
    <lineage>
        <taxon>Eukaryota</taxon>
        <taxon>Fungi</taxon>
        <taxon>Dikarya</taxon>
        <taxon>Basidiomycota</taxon>
        <taxon>Agaricomycotina</taxon>
        <taxon>Tremellomycetes</taxon>
        <taxon>Trichosporonales</taxon>
        <taxon>Trichosporonaceae</taxon>
        <taxon>Vanrija</taxon>
    </lineage>
</organism>
<evidence type="ECO:0000313" key="2">
    <source>
        <dbReference type="EMBL" id="WOO76909.1"/>
    </source>
</evidence>
<feature type="compositionally biased region" description="Low complexity" evidence="1">
    <location>
        <begin position="649"/>
        <end position="675"/>
    </location>
</feature>
<feature type="compositionally biased region" description="Gly residues" evidence="1">
    <location>
        <begin position="525"/>
        <end position="535"/>
    </location>
</feature>
<feature type="compositionally biased region" description="Basic and acidic residues" evidence="1">
    <location>
        <begin position="576"/>
        <end position="586"/>
    </location>
</feature>
<gene>
    <name evidence="2" type="ORF">LOC62_01G000523</name>
</gene>
<feature type="region of interest" description="Disordered" evidence="1">
    <location>
        <begin position="434"/>
        <end position="499"/>
    </location>
</feature>
<dbReference type="AlphaFoldDB" id="A0AAF0Y2I0"/>
<proteinExistence type="predicted"/>
<feature type="compositionally biased region" description="Low complexity" evidence="1">
    <location>
        <begin position="602"/>
        <end position="620"/>
    </location>
</feature>
<feature type="region of interest" description="Disordered" evidence="1">
    <location>
        <begin position="346"/>
        <end position="419"/>
    </location>
</feature>
<feature type="compositionally biased region" description="Acidic residues" evidence="1">
    <location>
        <begin position="401"/>
        <end position="411"/>
    </location>
</feature>
<feature type="compositionally biased region" description="Polar residues" evidence="1">
    <location>
        <begin position="169"/>
        <end position="191"/>
    </location>
</feature>
<feature type="compositionally biased region" description="Basic residues" evidence="1">
    <location>
        <begin position="357"/>
        <end position="366"/>
    </location>
</feature>
<feature type="compositionally biased region" description="Polar residues" evidence="1">
    <location>
        <begin position="469"/>
        <end position="497"/>
    </location>
</feature>
<protein>
    <submittedName>
        <fullName evidence="2">Uncharacterized protein</fullName>
    </submittedName>
</protein>